<dbReference type="Pfam" id="PF00750">
    <property type="entry name" value="tRNA-synt_1d"/>
    <property type="match status" value="1"/>
</dbReference>
<dbReference type="CDD" id="cd00671">
    <property type="entry name" value="ArgRS_core"/>
    <property type="match status" value="1"/>
</dbReference>
<dbReference type="InterPro" id="IPR009080">
    <property type="entry name" value="tRNAsynth_Ia_anticodon-bd"/>
</dbReference>
<proteinExistence type="inferred from homology"/>
<dbReference type="PANTHER" id="PTHR11956">
    <property type="entry name" value="ARGINYL-TRNA SYNTHETASE"/>
    <property type="match status" value="1"/>
</dbReference>
<comment type="catalytic activity">
    <reaction evidence="12">
        <text>tRNA(Arg) + L-arginine + ATP = L-arginyl-tRNA(Arg) + AMP + diphosphate</text>
        <dbReference type="Rhea" id="RHEA:20301"/>
        <dbReference type="Rhea" id="RHEA-COMP:9658"/>
        <dbReference type="Rhea" id="RHEA-COMP:9673"/>
        <dbReference type="ChEBI" id="CHEBI:30616"/>
        <dbReference type="ChEBI" id="CHEBI:32682"/>
        <dbReference type="ChEBI" id="CHEBI:33019"/>
        <dbReference type="ChEBI" id="CHEBI:78442"/>
        <dbReference type="ChEBI" id="CHEBI:78513"/>
        <dbReference type="ChEBI" id="CHEBI:456215"/>
        <dbReference type="EC" id="6.1.1.19"/>
    </reaction>
</comment>
<dbReference type="GO" id="GO:0009791">
    <property type="term" value="P:post-embryonic development"/>
    <property type="evidence" value="ECO:0007669"/>
    <property type="project" value="UniProtKB-ARBA"/>
</dbReference>
<dbReference type="AlphaFoldDB" id="A0A1D1ZWJ8"/>
<evidence type="ECO:0000256" key="8">
    <source>
        <dbReference type="ARBA" id="ARBA00022840"/>
    </source>
</evidence>
<dbReference type="GO" id="GO:0006420">
    <property type="term" value="P:arginyl-tRNA aminoacylation"/>
    <property type="evidence" value="ECO:0007669"/>
    <property type="project" value="InterPro"/>
</dbReference>
<dbReference type="GO" id="GO:0005737">
    <property type="term" value="C:cytoplasm"/>
    <property type="evidence" value="ECO:0007669"/>
    <property type="project" value="UniProtKB-SubCell"/>
</dbReference>
<evidence type="ECO:0000256" key="4">
    <source>
        <dbReference type="ARBA" id="ARBA00012837"/>
    </source>
</evidence>
<dbReference type="InterPro" id="IPR001278">
    <property type="entry name" value="Arg-tRNA-ligase"/>
</dbReference>
<dbReference type="PRINTS" id="PR01038">
    <property type="entry name" value="TRNASYNTHARG"/>
</dbReference>
<dbReference type="HAMAP" id="MF_00123">
    <property type="entry name" value="Arg_tRNA_synth"/>
    <property type="match status" value="1"/>
</dbReference>
<organism evidence="17">
    <name type="scientific">Auxenochlorella protothecoides</name>
    <name type="common">Green microalga</name>
    <name type="synonym">Chlorella protothecoides</name>
    <dbReference type="NCBI Taxonomy" id="3075"/>
    <lineage>
        <taxon>Eukaryota</taxon>
        <taxon>Viridiplantae</taxon>
        <taxon>Chlorophyta</taxon>
        <taxon>core chlorophytes</taxon>
        <taxon>Trebouxiophyceae</taxon>
        <taxon>Chlorellales</taxon>
        <taxon>Chlorellaceae</taxon>
        <taxon>Auxenochlorella</taxon>
    </lineage>
</organism>
<gene>
    <name evidence="17" type="ORF">g.60335</name>
</gene>
<evidence type="ECO:0000256" key="9">
    <source>
        <dbReference type="ARBA" id="ARBA00022917"/>
    </source>
</evidence>
<comment type="similarity">
    <text evidence="2 13">Belongs to the class-I aminoacyl-tRNA synthetase family.</text>
</comment>
<dbReference type="SUPFAM" id="SSF47323">
    <property type="entry name" value="Anticodon-binding domain of a subclass of class I aminoacyl-tRNA synthetases"/>
    <property type="match status" value="1"/>
</dbReference>
<dbReference type="FunFam" id="1.10.730.10:FF:000006">
    <property type="entry name" value="Arginyl-tRNA synthetase 2, mitochondrial"/>
    <property type="match status" value="1"/>
</dbReference>
<dbReference type="PANTHER" id="PTHR11956:SF5">
    <property type="entry name" value="ARGININE--TRNA LIGASE, CYTOPLASMIC"/>
    <property type="match status" value="1"/>
</dbReference>
<accession>A0A1D1ZWJ8</accession>
<evidence type="ECO:0000256" key="10">
    <source>
        <dbReference type="ARBA" id="ARBA00023146"/>
    </source>
</evidence>
<dbReference type="Gene3D" id="3.40.50.620">
    <property type="entry name" value="HUPs"/>
    <property type="match status" value="1"/>
</dbReference>
<dbReference type="NCBIfam" id="TIGR00456">
    <property type="entry name" value="argS"/>
    <property type="match status" value="1"/>
</dbReference>
<comment type="subcellular location">
    <subcellularLocation>
        <location evidence="1">Cytoplasm</location>
    </subcellularLocation>
</comment>
<evidence type="ECO:0000256" key="5">
    <source>
        <dbReference type="ARBA" id="ARBA00022490"/>
    </source>
</evidence>
<dbReference type="InterPro" id="IPR036695">
    <property type="entry name" value="Arg-tRNA-synth_N_sf"/>
</dbReference>
<dbReference type="GO" id="GO:0004814">
    <property type="term" value="F:arginine-tRNA ligase activity"/>
    <property type="evidence" value="ECO:0007669"/>
    <property type="project" value="UniProtKB-EC"/>
</dbReference>
<dbReference type="SMART" id="SM01016">
    <property type="entry name" value="Arg_tRNA_synt_N"/>
    <property type="match status" value="1"/>
</dbReference>
<evidence type="ECO:0000256" key="13">
    <source>
        <dbReference type="RuleBase" id="RU363038"/>
    </source>
</evidence>
<evidence type="ECO:0000256" key="2">
    <source>
        <dbReference type="ARBA" id="ARBA00005594"/>
    </source>
</evidence>
<evidence type="ECO:0000256" key="1">
    <source>
        <dbReference type="ARBA" id="ARBA00004496"/>
    </source>
</evidence>
<dbReference type="InterPro" id="IPR001412">
    <property type="entry name" value="aa-tRNA-synth_I_CS"/>
</dbReference>
<dbReference type="EMBL" id="GDKF01007569">
    <property type="protein sequence ID" value="JAT71053.1"/>
    <property type="molecule type" value="Transcribed_RNA"/>
</dbReference>
<evidence type="ECO:0000256" key="7">
    <source>
        <dbReference type="ARBA" id="ARBA00022741"/>
    </source>
</evidence>
<dbReference type="Pfam" id="PF03485">
    <property type="entry name" value="Arg_tRNA_synt_N"/>
    <property type="match status" value="1"/>
</dbReference>
<reference evidence="17" key="1">
    <citation type="submission" date="2015-08" db="EMBL/GenBank/DDBJ databases">
        <authorList>
            <person name="Babu N.S."/>
            <person name="Beckwith C.J."/>
            <person name="Beseler K.G."/>
            <person name="Brison A."/>
            <person name="Carone J.V."/>
            <person name="Caskin T.P."/>
            <person name="Diamond M."/>
            <person name="Durham M.E."/>
            <person name="Foxe J.M."/>
            <person name="Go M."/>
            <person name="Henderson B.A."/>
            <person name="Jones I.B."/>
            <person name="McGettigan J.A."/>
            <person name="Micheletti S.J."/>
            <person name="Nasrallah M.E."/>
            <person name="Ortiz D."/>
            <person name="Piller C.R."/>
            <person name="Privatt S.R."/>
            <person name="Schneider S.L."/>
            <person name="Sharp S."/>
            <person name="Smith T.C."/>
            <person name="Stanton J.D."/>
            <person name="Ullery H.E."/>
            <person name="Wilson R.J."/>
            <person name="Serrano M.G."/>
            <person name="Buck G."/>
            <person name="Lee V."/>
            <person name="Wang Y."/>
            <person name="Carvalho R."/>
            <person name="Voegtly L."/>
            <person name="Shi R."/>
            <person name="Duckworth R."/>
            <person name="Johnson A."/>
            <person name="Loviza R."/>
            <person name="Walstead R."/>
            <person name="Shah Z."/>
            <person name="Kiflezghi M."/>
            <person name="Wade K."/>
            <person name="Ball S.L."/>
            <person name="Bradley K.W."/>
            <person name="Asai D.J."/>
            <person name="Bowman C.A."/>
            <person name="Russell D.A."/>
            <person name="Pope W.H."/>
            <person name="Jacobs-Sera D."/>
            <person name="Hendrix R.W."/>
            <person name="Hatfull G.F."/>
        </authorList>
    </citation>
    <scope>NUCLEOTIDE SEQUENCE</scope>
</reference>
<evidence type="ECO:0000256" key="14">
    <source>
        <dbReference type="SAM" id="MobiDB-lite"/>
    </source>
</evidence>
<dbReference type="FunFam" id="3.30.1360.70:FF:000002">
    <property type="entry name" value="arginine--tRNA ligase, cytoplasmic"/>
    <property type="match status" value="1"/>
</dbReference>
<sequence length="691" mass="76150">RTQSPSRRDKKLRAGQATRLAVAVLRALPPTRRTKKRCNSNHSTRAPFIGWMQCIRQATCRSVNIAALPRASQVAAQCRARPPRRFLGSSTPSLHPSRSRSSGMATLATSTGGSIRQELTSLFGASISSTFPDAGVQPSVAQTNDPKFGDYQCNNAMALFAKCKGKEGAPKNPRAVAEAIVAGLPASDLVESTTLAGPGFINVRLSHAWLGRHVGDMLVSGIGSWAPRGQAGKRVAVDFSSPNVAKEMHVGHLRSTILGDCLCRTLEYCGADVLRLNHIGDWGTQFGMLIQYIADKRPGGLSAAEDEDVADLQVLYRAAKARFDADEGFKAAAREAVTQLQGGRPEYLEVWRRICAASRAEFQRIYDRLGVELQERGESFYNPRLQATVDALVEQGVAVESDGARCVFFEGRDVPLIVQKRDGGFGYASTDMAALHQRLTEERADWIVYLTDAGQAGHFEMIFAAGRRAGYFPKDREVRIDHVGFGLVMGEDGKKFKSRSGDTVRLVELLDEAKARCRTTIKERRPDISEEELEEATSAMGYGAVKYADLKNNRLTNYRFSYNEMLSMQGDTAVYLLYAHARIAAILRKSGKDVAELAKSTKITLGNDLEVALALHVSRFSEAVEEMLTDLYPNRLTSYLYDLSGVFNQYYTECQVIGTEEEDSRLLLCEATAVVMRQCFHLLGITPLYRI</sequence>
<keyword evidence="6 13" id="KW-0436">Ligase</keyword>
<dbReference type="PROSITE" id="PS00178">
    <property type="entry name" value="AA_TRNA_LIGASE_I"/>
    <property type="match status" value="1"/>
</dbReference>
<dbReference type="Gene3D" id="1.10.730.10">
    <property type="entry name" value="Isoleucyl-tRNA Synthetase, Domain 1"/>
    <property type="match status" value="1"/>
</dbReference>
<dbReference type="GO" id="GO:0048608">
    <property type="term" value="P:reproductive structure development"/>
    <property type="evidence" value="ECO:0007669"/>
    <property type="project" value="UniProtKB-ARBA"/>
</dbReference>
<dbReference type="SUPFAM" id="SSF55190">
    <property type="entry name" value="Arginyl-tRNA synthetase (ArgRS), N-terminal 'additional' domain"/>
    <property type="match status" value="1"/>
</dbReference>
<feature type="region of interest" description="Disordered" evidence="14">
    <location>
        <begin position="83"/>
        <end position="107"/>
    </location>
</feature>
<name>A0A1D1ZWJ8_AUXPR</name>
<dbReference type="GO" id="GO:0005524">
    <property type="term" value="F:ATP binding"/>
    <property type="evidence" value="ECO:0007669"/>
    <property type="project" value="UniProtKB-KW"/>
</dbReference>
<feature type="domain" description="DALR anticodon binding" evidence="15">
    <location>
        <begin position="576"/>
        <end position="691"/>
    </location>
</feature>
<dbReference type="Gene3D" id="3.30.1360.70">
    <property type="entry name" value="Arginyl tRNA synthetase N-terminal domain"/>
    <property type="match status" value="1"/>
</dbReference>
<dbReference type="Pfam" id="PF05746">
    <property type="entry name" value="DALR_1"/>
    <property type="match status" value="1"/>
</dbReference>
<dbReference type="SUPFAM" id="SSF52374">
    <property type="entry name" value="Nucleotidylyl transferase"/>
    <property type="match status" value="1"/>
</dbReference>
<dbReference type="FunFam" id="3.40.50.620:FF:000116">
    <property type="entry name" value="Arginine--tRNA ligase"/>
    <property type="match status" value="1"/>
</dbReference>
<evidence type="ECO:0000256" key="11">
    <source>
        <dbReference type="ARBA" id="ARBA00033033"/>
    </source>
</evidence>
<keyword evidence="8 13" id="KW-0067">ATP-binding</keyword>
<dbReference type="InterPro" id="IPR014729">
    <property type="entry name" value="Rossmann-like_a/b/a_fold"/>
</dbReference>
<dbReference type="InterPro" id="IPR005148">
    <property type="entry name" value="Arg-tRNA-synth_N"/>
</dbReference>
<protein>
    <recommendedName>
        <fullName evidence="4">arginine--tRNA ligase</fullName>
        <ecNumber evidence="4">6.1.1.19</ecNumber>
    </recommendedName>
    <alternativeName>
        <fullName evidence="11">Arginyl-tRNA synthetase</fullName>
    </alternativeName>
</protein>
<evidence type="ECO:0000256" key="3">
    <source>
        <dbReference type="ARBA" id="ARBA00011245"/>
    </source>
</evidence>
<feature type="compositionally biased region" description="Polar residues" evidence="14">
    <location>
        <begin position="88"/>
        <end position="107"/>
    </location>
</feature>
<feature type="domain" description="Arginyl tRNA synthetase N-terminal" evidence="16">
    <location>
        <begin position="117"/>
        <end position="205"/>
    </location>
</feature>
<evidence type="ECO:0000313" key="17">
    <source>
        <dbReference type="EMBL" id="JAT71053.1"/>
    </source>
</evidence>
<keyword evidence="10 13" id="KW-0030">Aminoacyl-tRNA synthetase</keyword>
<keyword evidence="9 13" id="KW-0648">Protein biosynthesis</keyword>
<dbReference type="InterPro" id="IPR035684">
    <property type="entry name" value="ArgRS_core"/>
</dbReference>
<evidence type="ECO:0000256" key="6">
    <source>
        <dbReference type="ARBA" id="ARBA00022598"/>
    </source>
</evidence>
<dbReference type="SMART" id="SM00836">
    <property type="entry name" value="DALR_1"/>
    <property type="match status" value="1"/>
</dbReference>
<comment type="subunit">
    <text evidence="3">Monomer.</text>
</comment>
<keyword evidence="5" id="KW-0963">Cytoplasm</keyword>
<dbReference type="InterPro" id="IPR008909">
    <property type="entry name" value="DALR_anticod-bd"/>
</dbReference>
<evidence type="ECO:0000259" key="16">
    <source>
        <dbReference type="SMART" id="SM01016"/>
    </source>
</evidence>
<dbReference type="EC" id="6.1.1.19" evidence="4"/>
<evidence type="ECO:0000256" key="12">
    <source>
        <dbReference type="ARBA" id="ARBA00049339"/>
    </source>
</evidence>
<evidence type="ECO:0000259" key="15">
    <source>
        <dbReference type="SMART" id="SM00836"/>
    </source>
</evidence>
<feature type="non-terminal residue" evidence="17">
    <location>
        <position position="1"/>
    </location>
</feature>
<keyword evidence="7 13" id="KW-0547">Nucleotide-binding</keyword>